<dbReference type="InterPro" id="IPR002403">
    <property type="entry name" value="Cyt_P450_E_grp-IV"/>
</dbReference>
<evidence type="ECO:0000313" key="12">
    <source>
        <dbReference type="Proteomes" id="UP000006352"/>
    </source>
</evidence>
<dbReference type="Pfam" id="PF00067">
    <property type="entry name" value="p450"/>
    <property type="match status" value="1"/>
</dbReference>
<keyword evidence="6" id="KW-0560">Oxidoreductase</keyword>
<keyword evidence="12" id="KW-1185">Reference proteome</keyword>
<organism evidence="11 12">
    <name type="scientific">Fibroporia radiculosa</name>
    <dbReference type="NCBI Taxonomy" id="599839"/>
    <lineage>
        <taxon>Eukaryota</taxon>
        <taxon>Fungi</taxon>
        <taxon>Dikarya</taxon>
        <taxon>Basidiomycota</taxon>
        <taxon>Agaricomycotina</taxon>
        <taxon>Agaricomycetes</taxon>
        <taxon>Polyporales</taxon>
        <taxon>Fibroporiaceae</taxon>
        <taxon>Fibroporia</taxon>
    </lineage>
</organism>
<dbReference type="CDD" id="cd11069">
    <property type="entry name" value="CYP_FUM15-like"/>
    <property type="match status" value="1"/>
</dbReference>
<keyword evidence="10" id="KW-1133">Transmembrane helix</keyword>
<evidence type="ECO:0000256" key="9">
    <source>
        <dbReference type="PIRSR" id="PIRSR602403-1"/>
    </source>
</evidence>
<dbReference type="PANTHER" id="PTHR24305">
    <property type="entry name" value="CYTOCHROME P450"/>
    <property type="match status" value="1"/>
</dbReference>
<dbReference type="GO" id="GO:0005506">
    <property type="term" value="F:iron ion binding"/>
    <property type="evidence" value="ECO:0007669"/>
    <property type="project" value="InterPro"/>
</dbReference>
<dbReference type="InterPro" id="IPR001128">
    <property type="entry name" value="Cyt_P450"/>
</dbReference>
<comment type="pathway">
    <text evidence="2">Secondary metabolite biosynthesis.</text>
</comment>
<comment type="similarity">
    <text evidence="3">Belongs to the cytochrome P450 family.</text>
</comment>
<evidence type="ECO:0000256" key="1">
    <source>
        <dbReference type="ARBA" id="ARBA00001971"/>
    </source>
</evidence>
<keyword evidence="10" id="KW-0812">Transmembrane</keyword>
<keyword evidence="8" id="KW-0503">Monooxygenase</keyword>
<evidence type="ECO:0000313" key="11">
    <source>
        <dbReference type="EMBL" id="CCM04147.1"/>
    </source>
</evidence>
<dbReference type="Proteomes" id="UP000006352">
    <property type="component" value="Unassembled WGS sequence"/>
</dbReference>
<evidence type="ECO:0000256" key="2">
    <source>
        <dbReference type="ARBA" id="ARBA00005179"/>
    </source>
</evidence>
<gene>
    <name evidence="11" type="ORF">FIBRA_06309</name>
</gene>
<evidence type="ECO:0000256" key="5">
    <source>
        <dbReference type="ARBA" id="ARBA00022723"/>
    </source>
</evidence>
<dbReference type="PRINTS" id="PR00385">
    <property type="entry name" value="P450"/>
</dbReference>
<keyword evidence="7 9" id="KW-0408">Iron</keyword>
<dbReference type="AlphaFoldDB" id="J4HYW9"/>
<name>J4HYW9_9APHY</name>
<evidence type="ECO:0000256" key="6">
    <source>
        <dbReference type="ARBA" id="ARBA00023002"/>
    </source>
</evidence>
<evidence type="ECO:0000256" key="4">
    <source>
        <dbReference type="ARBA" id="ARBA00022617"/>
    </source>
</evidence>
<dbReference type="RefSeq" id="XP_012183430.1">
    <property type="nucleotide sequence ID" value="XM_012328040.1"/>
</dbReference>
<dbReference type="InterPro" id="IPR036396">
    <property type="entry name" value="Cyt_P450_sf"/>
</dbReference>
<keyword evidence="4 9" id="KW-0349">Heme</keyword>
<comment type="cofactor">
    <cofactor evidence="1 9">
        <name>heme</name>
        <dbReference type="ChEBI" id="CHEBI:30413"/>
    </cofactor>
</comment>
<dbReference type="InParanoid" id="J4HYW9"/>
<evidence type="ECO:0000256" key="8">
    <source>
        <dbReference type="ARBA" id="ARBA00023033"/>
    </source>
</evidence>
<dbReference type="GO" id="GO:0020037">
    <property type="term" value="F:heme binding"/>
    <property type="evidence" value="ECO:0007669"/>
    <property type="project" value="InterPro"/>
</dbReference>
<dbReference type="PRINTS" id="PR00465">
    <property type="entry name" value="EP450IV"/>
</dbReference>
<keyword evidence="10" id="KW-0472">Membrane</keyword>
<evidence type="ECO:0000256" key="3">
    <source>
        <dbReference type="ARBA" id="ARBA00010617"/>
    </source>
</evidence>
<feature type="binding site" description="axial binding residue" evidence="9">
    <location>
        <position position="487"/>
    </location>
    <ligand>
        <name>heme</name>
        <dbReference type="ChEBI" id="CHEBI:30413"/>
    </ligand>
    <ligandPart>
        <name>Fe</name>
        <dbReference type="ChEBI" id="CHEBI:18248"/>
    </ligandPart>
</feature>
<dbReference type="GeneID" id="24099058"/>
<protein>
    <recommendedName>
        <fullName evidence="13">Cytochrome P450</fullName>
    </recommendedName>
</protein>
<dbReference type="GO" id="GO:0016705">
    <property type="term" value="F:oxidoreductase activity, acting on paired donors, with incorporation or reduction of molecular oxygen"/>
    <property type="evidence" value="ECO:0007669"/>
    <property type="project" value="InterPro"/>
</dbReference>
<dbReference type="HOGENOM" id="CLU_001570_5_11_1"/>
<evidence type="ECO:0008006" key="13">
    <source>
        <dbReference type="Google" id="ProtNLM"/>
    </source>
</evidence>
<keyword evidence="5 9" id="KW-0479">Metal-binding</keyword>
<dbReference type="Gene3D" id="1.10.630.10">
    <property type="entry name" value="Cytochrome P450"/>
    <property type="match status" value="1"/>
</dbReference>
<dbReference type="PANTHER" id="PTHR24305:SF166">
    <property type="entry name" value="CYTOCHROME P450 12A4, MITOCHONDRIAL-RELATED"/>
    <property type="match status" value="1"/>
</dbReference>
<evidence type="ECO:0000256" key="7">
    <source>
        <dbReference type="ARBA" id="ARBA00023004"/>
    </source>
</evidence>
<dbReference type="InterPro" id="IPR050121">
    <property type="entry name" value="Cytochrome_P450_monoxygenase"/>
</dbReference>
<sequence>MILTVHTLLSPYFLLLSIGASALLFTIYKLLPVLLSPFTSTLRNLPGPPNTSWFYGNLKEIQAAEQSTLHNAWVEKYGKTIRYKGWLNTDRLYTLDTRAVGHILSHSYDYPKPEMSRFTLSQVLGAGLLIVEGEQHRRQRRIMNPAFGPVQVRELTGIFVEKANELCDFWNEEIAKHGEPARINVLDGLSKATLDVIGLAGFNYTFNSLNPHGESNELNDAFSTMFQSLTQLNANLMRVLKVYVPILRVFPDATTRTTENAQSVMRRIGMQLIADKKAEIIKAANAGEKGGSLQSRDLLTLLIKANMSTDIPENQRLSDEDVLAQVPTFLVAGHETTSNATTWCLYALAHAPEIQQKLREELLGVATQNPTMDELNELPYLDAVVRETMRYHAPVSGTIRHSAKDNVIPLATPFVDVNGQVQDVIRIHKGCVILIPILAINKSKELWGEDADEFKPERWITGVPEAVQHIPGVWGNMLSFLGGPRSCIGYRFSLVEMKALLFALVRGFEYEPAMPAEAITKKMAIVQRPFVRSEMEKGSQLPLMVRPYQRT</sequence>
<dbReference type="SUPFAM" id="SSF48264">
    <property type="entry name" value="Cytochrome P450"/>
    <property type="match status" value="1"/>
</dbReference>
<dbReference type="STRING" id="599839.J4HYW9"/>
<proteinExistence type="inferred from homology"/>
<dbReference type="EMBL" id="HE797143">
    <property type="protein sequence ID" value="CCM04147.1"/>
    <property type="molecule type" value="Genomic_DNA"/>
</dbReference>
<dbReference type="GO" id="GO:0004497">
    <property type="term" value="F:monooxygenase activity"/>
    <property type="evidence" value="ECO:0007669"/>
    <property type="project" value="UniProtKB-KW"/>
</dbReference>
<reference evidence="11 12" key="1">
    <citation type="journal article" date="2012" name="Appl. Environ. Microbiol.">
        <title>Short-read sequencing for genomic analysis of the brown rot fungus Fibroporia radiculosa.</title>
        <authorList>
            <person name="Tang J.D."/>
            <person name="Perkins A.D."/>
            <person name="Sonstegard T.S."/>
            <person name="Schroeder S.G."/>
            <person name="Burgess S.C."/>
            <person name="Diehl S.V."/>
        </authorList>
    </citation>
    <scope>NUCLEOTIDE SEQUENCE [LARGE SCALE GENOMIC DNA]</scope>
    <source>
        <strain evidence="11 12">TFFH 294</strain>
    </source>
</reference>
<feature type="transmembrane region" description="Helical" evidence="10">
    <location>
        <begin position="12"/>
        <end position="31"/>
    </location>
</feature>
<dbReference type="OrthoDB" id="1470350at2759"/>
<accession>J4HYW9</accession>
<evidence type="ECO:0000256" key="10">
    <source>
        <dbReference type="SAM" id="Phobius"/>
    </source>
</evidence>